<sequence length="550" mass="60168">MIEEFIAFDDNLECVEQERSRHADVAENDEVEEADDLPSGFHLSHHDVFRKLDALKDQVHADSREDMESETMAMDNPPTDHQAVFHAKMRAHPKTEDFTTIHQHQCSNIFLTLSYAERIPFFFRNQLTPLNPCPPCSLQHPPGVAGGGTTSAYFQRKALSTSSFSNPLILEAALAPRKPTPPSSHSLDHFVLSEIVLCNKMVFVSGVKSGSAVGGTLRAFNVQDTEGGMDFLSSHALPQVTFNKRKFGVMKKAYELSVLCDCEIALIIFSSTNKLYQYASTDMDKVLLKYTEYNEPHESLTNKDIIELNLPQNSYTLPVSIPVNGGYAQDNNSADGGCYSPHPHSQHSLSPRPGSSGGILDMRTTNGYVASTPSPLPPATSPAPSSVSKKEESPVSRGSQLSDRPLRVLIPPPTSGNGTLQSDVVRTMCNRIFYCIPNPNVPQLSISKPSPPPVGDHHTQQEQLEHEHLGNRGSMGQQMSPNAPTSASLSVKAEPLSPCRRIEPPLHKTAQLSPGVPISSSHSSPDPTMGLRDYDSSTTVKRARIEGWAT</sequence>
<dbReference type="PRINTS" id="PR00404">
    <property type="entry name" value="MADSDOMAIN"/>
</dbReference>
<accession>A0A7R8W467</accession>
<dbReference type="GO" id="GO:0005634">
    <property type="term" value="C:nucleus"/>
    <property type="evidence" value="ECO:0007669"/>
    <property type="project" value="UniProtKB-SubCell"/>
</dbReference>
<dbReference type="InterPro" id="IPR050142">
    <property type="entry name" value="MADS-box/MEF2_TF"/>
</dbReference>
<organism evidence="7">
    <name type="scientific">Cyprideis torosa</name>
    <dbReference type="NCBI Taxonomy" id="163714"/>
    <lineage>
        <taxon>Eukaryota</taxon>
        <taxon>Metazoa</taxon>
        <taxon>Ecdysozoa</taxon>
        <taxon>Arthropoda</taxon>
        <taxon>Crustacea</taxon>
        <taxon>Oligostraca</taxon>
        <taxon>Ostracoda</taxon>
        <taxon>Podocopa</taxon>
        <taxon>Podocopida</taxon>
        <taxon>Cytherocopina</taxon>
        <taxon>Cytheroidea</taxon>
        <taxon>Cytherideidae</taxon>
        <taxon>Cyprideis</taxon>
    </lineage>
</organism>
<evidence type="ECO:0000256" key="5">
    <source>
        <dbReference type="ARBA" id="ARBA00023242"/>
    </source>
</evidence>
<evidence type="ECO:0000313" key="7">
    <source>
        <dbReference type="EMBL" id="CAD7224470.1"/>
    </source>
</evidence>
<feature type="region of interest" description="Disordered" evidence="6">
    <location>
        <begin position="506"/>
        <end position="550"/>
    </location>
</feature>
<keyword evidence="3" id="KW-0238">DNA-binding</keyword>
<dbReference type="Pfam" id="PF00319">
    <property type="entry name" value="SRF-TF"/>
    <property type="match status" value="1"/>
</dbReference>
<feature type="compositionally biased region" description="Low complexity" evidence="6">
    <location>
        <begin position="340"/>
        <end position="353"/>
    </location>
</feature>
<dbReference type="SMART" id="SM00432">
    <property type="entry name" value="MADS"/>
    <property type="match status" value="1"/>
</dbReference>
<dbReference type="GO" id="GO:0000977">
    <property type="term" value="F:RNA polymerase II transcription regulatory region sequence-specific DNA binding"/>
    <property type="evidence" value="ECO:0007669"/>
    <property type="project" value="InterPro"/>
</dbReference>
<dbReference type="Gene3D" id="3.40.1810.10">
    <property type="entry name" value="Transcription factor, MADS-box"/>
    <property type="match status" value="1"/>
</dbReference>
<comment type="subcellular location">
    <subcellularLocation>
        <location evidence="1">Nucleus</location>
    </subcellularLocation>
</comment>
<dbReference type="EMBL" id="OB660376">
    <property type="protein sequence ID" value="CAD7224470.1"/>
    <property type="molecule type" value="Genomic_DNA"/>
</dbReference>
<dbReference type="GO" id="GO:0046983">
    <property type="term" value="F:protein dimerization activity"/>
    <property type="evidence" value="ECO:0007669"/>
    <property type="project" value="InterPro"/>
</dbReference>
<protein>
    <submittedName>
        <fullName evidence="7">Uncharacterized protein</fullName>
    </submittedName>
</protein>
<evidence type="ECO:0000256" key="3">
    <source>
        <dbReference type="ARBA" id="ARBA00023125"/>
    </source>
</evidence>
<dbReference type="CDD" id="cd00265">
    <property type="entry name" value="MADS_MEF2_like"/>
    <property type="match status" value="1"/>
</dbReference>
<name>A0A7R8W467_9CRUS</name>
<dbReference type="OrthoDB" id="1898716at2759"/>
<evidence type="ECO:0000256" key="1">
    <source>
        <dbReference type="ARBA" id="ARBA00004123"/>
    </source>
</evidence>
<feature type="region of interest" description="Disordered" evidence="6">
    <location>
        <begin position="440"/>
        <end position="463"/>
    </location>
</feature>
<feature type="region of interest" description="Disordered" evidence="6">
    <location>
        <begin position="332"/>
        <end position="421"/>
    </location>
</feature>
<dbReference type="InterPro" id="IPR033896">
    <property type="entry name" value="MEF2-like_N"/>
</dbReference>
<dbReference type="InterPro" id="IPR036879">
    <property type="entry name" value="TF_MADSbox_sf"/>
</dbReference>
<proteinExistence type="predicted"/>
<evidence type="ECO:0000256" key="2">
    <source>
        <dbReference type="ARBA" id="ARBA00023015"/>
    </source>
</evidence>
<dbReference type="PROSITE" id="PS50066">
    <property type="entry name" value="MADS_BOX_2"/>
    <property type="match status" value="1"/>
</dbReference>
<keyword evidence="5" id="KW-0539">Nucleus</keyword>
<dbReference type="AlphaFoldDB" id="A0A7R8W467"/>
<keyword evidence="2" id="KW-0805">Transcription regulation</keyword>
<keyword evidence="4" id="KW-0804">Transcription</keyword>
<evidence type="ECO:0000256" key="6">
    <source>
        <dbReference type="SAM" id="MobiDB-lite"/>
    </source>
</evidence>
<dbReference type="FunFam" id="3.40.1810.10:FF:000001">
    <property type="entry name" value="Myocyte-specific enhancer factor 2A homolog"/>
    <property type="match status" value="1"/>
</dbReference>
<gene>
    <name evidence="7" type="ORF">CTOB1V02_LOCUS2427</name>
</gene>
<reference evidence="7" key="1">
    <citation type="submission" date="2020-11" db="EMBL/GenBank/DDBJ databases">
        <authorList>
            <person name="Tran Van P."/>
        </authorList>
    </citation>
    <scope>NUCLEOTIDE SEQUENCE</scope>
</reference>
<dbReference type="InterPro" id="IPR002100">
    <property type="entry name" value="TF_MADSbox"/>
</dbReference>
<dbReference type="SUPFAM" id="SSF55455">
    <property type="entry name" value="SRF-like"/>
    <property type="match status" value="1"/>
</dbReference>
<dbReference type="PANTHER" id="PTHR48019">
    <property type="entry name" value="SERUM RESPONSE FACTOR HOMOLOG"/>
    <property type="match status" value="1"/>
</dbReference>
<feature type="compositionally biased region" description="Low complexity" evidence="6">
    <location>
        <begin position="513"/>
        <end position="527"/>
    </location>
</feature>
<evidence type="ECO:0000256" key="4">
    <source>
        <dbReference type="ARBA" id="ARBA00023163"/>
    </source>
</evidence>
<dbReference type="GO" id="GO:0045944">
    <property type="term" value="P:positive regulation of transcription by RNA polymerase II"/>
    <property type="evidence" value="ECO:0007669"/>
    <property type="project" value="InterPro"/>
</dbReference>